<evidence type="ECO:0000256" key="2">
    <source>
        <dbReference type="PROSITE-ProRule" id="PRU00235"/>
    </source>
</evidence>
<dbReference type="KEGG" id="ehx:EMIHUDRAFT_216105"/>
<dbReference type="InterPro" id="IPR000408">
    <property type="entry name" value="Reg_chr_condens"/>
</dbReference>
<dbReference type="HOGENOM" id="CLU_405156_0_0_1"/>
<evidence type="ECO:0000313" key="5">
    <source>
        <dbReference type="Proteomes" id="UP000013827"/>
    </source>
</evidence>
<dbReference type="Pfam" id="PF00415">
    <property type="entry name" value="RCC1"/>
    <property type="match status" value="7"/>
</dbReference>
<dbReference type="RefSeq" id="XP_005762414.1">
    <property type="nucleotide sequence ID" value="XM_005762357.1"/>
</dbReference>
<dbReference type="EnsemblProtists" id="EOD09985">
    <property type="protein sequence ID" value="EOD09985"/>
    <property type="gene ID" value="EMIHUDRAFT_216105"/>
</dbReference>
<keyword evidence="5" id="KW-1185">Reference proteome</keyword>
<accession>A0A0D3IFF0</accession>
<dbReference type="eggNOG" id="KOG1426">
    <property type="taxonomic scope" value="Eukaryota"/>
</dbReference>
<name>A0A0D3IFF0_EMIH1</name>
<dbReference type="PRINTS" id="PR00633">
    <property type="entry name" value="RCCNDNSATION"/>
</dbReference>
<dbReference type="AlphaFoldDB" id="A0A0D3IFF0"/>
<reference evidence="5" key="1">
    <citation type="journal article" date="2013" name="Nature">
        <title>Pan genome of the phytoplankton Emiliania underpins its global distribution.</title>
        <authorList>
            <person name="Read B.A."/>
            <person name="Kegel J."/>
            <person name="Klute M.J."/>
            <person name="Kuo A."/>
            <person name="Lefebvre S.C."/>
            <person name="Maumus F."/>
            <person name="Mayer C."/>
            <person name="Miller J."/>
            <person name="Monier A."/>
            <person name="Salamov A."/>
            <person name="Young J."/>
            <person name="Aguilar M."/>
            <person name="Claverie J.M."/>
            <person name="Frickenhaus S."/>
            <person name="Gonzalez K."/>
            <person name="Herman E.K."/>
            <person name="Lin Y.C."/>
            <person name="Napier J."/>
            <person name="Ogata H."/>
            <person name="Sarno A.F."/>
            <person name="Shmutz J."/>
            <person name="Schroeder D."/>
            <person name="de Vargas C."/>
            <person name="Verret F."/>
            <person name="von Dassow P."/>
            <person name="Valentin K."/>
            <person name="Van de Peer Y."/>
            <person name="Wheeler G."/>
            <person name="Dacks J.B."/>
            <person name="Delwiche C.F."/>
            <person name="Dyhrman S.T."/>
            <person name="Glockner G."/>
            <person name="John U."/>
            <person name="Richards T."/>
            <person name="Worden A.Z."/>
            <person name="Zhang X."/>
            <person name="Grigoriev I.V."/>
            <person name="Allen A.E."/>
            <person name="Bidle K."/>
            <person name="Borodovsky M."/>
            <person name="Bowler C."/>
            <person name="Brownlee C."/>
            <person name="Cock J.M."/>
            <person name="Elias M."/>
            <person name="Gladyshev V.N."/>
            <person name="Groth M."/>
            <person name="Guda C."/>
            <person name="Hadaegh A."/>
            <person name="Iglesias-Rodriguez M.D."/>
            <person name="Jenkins J."/>
            <person name="Jones B.M."/>
            <person name="Lawson T."/>
            <person name="Leese F."/>
            <person name="Lindquist E."/>
            <person name="Lobanov A."/>
            <person name="Lomsadze A."/>
            <person name="Malik S.B."/>
            <person name="Marsh M.E."/>
            <person name="Mackinder L."/>
            <person name="Mock T."/>
            <person name="Mueller-Roeber B."/>
            <person name="Pagarete A."/>
            <person name="Parker M."/>
            <person name="Probert I."/>
            <person name="Quesneville H."/>
            <person name="Raines C."/>
            <person name="Rensing S.A."/>
            <person name="Riano-Pachon D.M."/>
            <person name="Richier S."/>
            <person name="Rokitta S."/>
            <person name="Shiraiwa Y."/>
            <person name="Soanes D.M."/>
            <person name="van der Giezen M."/>
            <person name="Wahlund T.M."/>
            <person name="Williams B."/>
            <person name="Wilson W."/>
            <person name="Wolfe G."/>
            <person name="Wurch L.L."/>
        </authorList>
    </citation>
    <scope>NUCLEOTIDE SEQUENCE</scope>
</reference>
<feature type="repeat" description="RCC1" evidence="2">
    <location>
        <begin position="427"/>
        <end position="476"/>
    </location>
</feature>
<feature type="region of interest" description="Disordered" evidence="3">
    <location>
        <begin position="561"/>
        <end position="644"/>
    </location>
</feature>
<dbReference type="STRING" id="2903.R1D639"/>
<dbReference type="PANTHER" id="PTHR22870">
    <property type="entry name" value="REGULATOR OF CHROMOSOME CONDENSATION"/>
    <property type="match status" value="1"/>
</dbReference>
<dbReference type="SUPFAM" id="SSF50985">
    <property type="entry name" value="RCC1/BLIP-II"/>
    <property type="match status" value="2"/>
</dbReference>
<feature type="repeat" description="RCC1" evidence="2">
    <location>
        <begin position="238"/>
        <end position="291"/>
    </location>
</feature>
<dbReference type="GeneID" id="17256155"/>
<feature type="repeat" description="RCC1" evidence="2">
    <location>
        <begin position="59"/>
        <end position="109"/>
    </location>
</feature>
<protein>
    <recommendedName>
        <fullName evidence="6">Regulator of chromosome condensation</fullName>
    </recommendedName>
</protein>
<evidence type="ECO:0000256" key="1">
    <source>
        <dbReference type="ARBA" id="ARBA00022737"/>
    </source>
</evidence>
<dbReference type="InterPro" id="IPR051210">
    <property type="entry name" value="Ub_ligase/GEF_domain"/>
</dbReference>
<organism evidence="4 5">
    <name type="scientific">Emiliania huxleyi (strain CCMP1516)</name>
    <dbReference type="NCBI Taxonomy" id="280463"/>
    <lineage>
        <taxon>Eukaryota</taxon>
        <taxon>Haptista</taxon>
        <taxon>Haptophyta</taxon>
        <taxon>Prymnesiophyceae</taxon>
        <taxon>Isochrysidales</taxon>
        <taxon>Noelaerhabdaceae</taxon>
        <taxon>Emiliania</taxon>
    </lineage>
</organism>
<proteinExistence type="predicted"/>
<evidence type="ECO:0000313" key="4">
    <source>
        <dbReference type="EnsemblProtists" id="EOD09985"/>
    </source>
</evidence>
<feature type="repeat" description="RCC1" evidence="2">
    <location>
        <begin position="477"/>
        <end position="533"/>
    </location>
</feature>
<evidence type="ECO:0000256" key="3">
    <source>
        <dbReference type="SAM" id="MobiDB-lite"/>
    </source>
</evidence>
<dbReference type="InterPro" id="IPR009091">
    <property type="entry name" value="RCC1/BLIP-II"/>
</dbReference>
<keyword evidence="1" id="KW-0677">Repeat</keyword>
<dbReference type="PROSITE" id="PS50012">
    <property type="entry name" value="RCC1_3"/>
    <property type="match status" value="5"/>
</dbReference>
<dbReference type="Gene3D" id="2.130.10.30">
    <property type="entry name" value="Regulator of chromosome condensation 1/beta-lactamase-inhibitor protein II"/>
    <property type="match status" value="3"/>
</dbReference>
<dbReference type="eggNOG" id="KOG0941">
    <property type="taxonomic scope" value="Eukaryota"/>
</dbReference>
<feature type="repeat" description="RCC1" evidence="2">
    <location>
        <begin position="2"/>
        <end position="58"/>
    </location>
</feature>
<dbReference type="PaxDb" id="2903-EOD09985"/>
<dbReference type="PANTHER" id="PTHR22870:SF408">
    <property type="entry name" value="OS09G0560450 PROTEIN"/>
    <property type="match status" value="1"/>
</dbReference>
<sequence length="679" mass="72227">MPHVVGWGRAVRGQLGLDDEYRGSHAVPPSLAFRKLSEENTVVMVACGADFTILLLKSGDVFASGCNLAGQLGNSAVGAFSAKPVPALAGRDALKVACGAQHASAVTHTGEAFLWGLNDSGQLGLGHRKPCPQPVSLPPPTLLKTCDSFPQSENRPMLPMLTRSKSSMRFSLGDEASGIDGACVIEDADVLRRKVLHARGSWAEFVAGVEDRTWGWREIACGAQHTVATFRSHDQRELHVLAWGSGAAGCLGHGDHVDSSSPVEIDEVTRQQLDVIQVSAGANHSALMCRNSEVWTWGYCADNRLGLTTSSVAASQAQLRRLSLRLARGAPLSYSDLDVVAKLRPEKEKEQAWAGVLTLLRSGDALCSHDQAMLYARVEEALLEKEVCLAPGQFRSSVPRRVAALLGAPIVQVSCGSAHTVAVAANGEVWGWGSSCFGQLGRQRKSLEPQVIPALSHRDAIEAACGAHHTAVVTRTGAVLTIGMNLEIQCGSESSLGQSKRKSPSRLRAFVDKVHGCTSVACGDAHTVVLSSSQEGPRAAAQEDNGEADALLLPPGVQLVPPTGLGKPPRLRYSRSLPTLVTRSREMESLSKGPETPQSMTRVRPSVAALRGRADPVTGGPDASFAGSISSWQDSGRSEASTSETASTLEWTQLDRLGLQNSNVYLSPELKRRHSFVLL</sequence>
<dbReference type="PROSITE" id="PS00626">
    <property type="entry name" value="RCC1_2"/>
    <property type="match status" value="2"/>
</dbReference>
<evidence type="ECO:0008006" key="6">
    <source>
        <dbReference type="Google" id="ProtNLM"/>
    </source>
</evidence>
<reference evidence="4" key="2">
    <citation type="submission" date="2024-10" db="UniProtKB">
        <authorList>
            <consortium name="EnsemblProtists"/>
        </authorList>
    </citation>
    <scope>IDENTIFICATION</scope>
</reference>
<dbReference type="Proteomes" id="UP000013827">
    <property type="component" value="Unassembled WGS sequence"/>
</dbReference>